<dbReference type="InterPro" id="IPR049083">
    <property type="entry name" value="TACO1_YebC_N"/>
</dbReference>
<dbReference type="NCBIfam" id="NF009044">
    <property type="entry name" value="PRK12378.1"/>
    <property type="match status" value="1"/>
</dbReference>
<comment type="caution">
    <text evidence="9">The sequence shown here is derived from an EMBL/GenBank/DDBJ whole genome shotgun (WGS) entry which is preliminary data.</text>
</comment>
<dbReference type="NCBIfam" id="TIGR01033">
    <property type="entry name" value="YebC/PmpR family DNA-binding transcriptional regulator"/>
    <property type="match status" value="1"/>
</dbReference>
<protein>
    <recommendedName>
        <fullName evidence="6">Probable transcriptional regulatory protein HWQ67_06565</fullName>
    </recommendedName>
</protein>
<dbReference type="PANTHER" id="PTHR12532">
    <property type="entry name" value="TRANSLATIONAL ACTIVATOR OF CYTOCHROME C OXIDASE 1"/>
    <property type="match status" value="1"/>
</dbReference>
<dbReference type="HAMAP" id="MF_00693">
    <property type="entry name" value="Transcrip_reg_TACO1"/>
    <property type="match status" value="1"/>
</dbReference>
<dbReference type="RefSeq" id="WP_218251873.1">
    <property type="nucleotide sequence ID" value="NZ_JABXWD010000086.1"/>
</dbReference>
<dbReference type="Pfam" id="PF20772">
    <property type="entry name" value="TACO1_YebC_N"/>
    <property type="match status" value="1"/>
</dbReference>
<name>A0ABS6RYY5_9BACT</name>
<evidence type="ECO:0000259" key="7">
    <source>
        <dbReference type="Pfam" id="PF01709"/>
    </source>
</evidence>
<keyword evidence="5 6" id="KW-0804">Transcription</keyword>
<accession>A0ABS6RYY5</accession>
<proteinExistence type="inferred from homology"/>
<dbReference type="Proteomes" id="UP001196980">
    <property type="component" value="Unassembled WGS sequence"/>
</dbReference>
<evidence type="ECO:0000256" key="3">
    <source>
        <dbReference type="ARBA" id="ARBA00023015"/>
    </source>
</evidence>
<feature type="domain" description="TACO1/YebC-like N-terminal" evidence="8">
    <location>
        <begin position="5"/>
        <end position="76"/>
    </location>
</feature>
<reference evidence="9 10" key="1">
    <citation type="journal article" date="2020" name="J Geophys Res Biogeosci">
        <title>Magnetotaxis as an Adaptation to Enable Bacterial Shuttling of Microbial Sulfur and Sulfur Cycling Across Aquatic Oxic#Anoxic Interfaces.</title>
        <authorList>
            <person name="Li J."/>
            <person name="Liu P."/>
            <person name="Wang J."/>
            <person name="Roberts A.P."/>
            <person name="Pan Y."/>
        </authorList>
    </citation>
    <scope>NUCLEOTIDE SEQUENCE [LARGE SCALE GENOMIC DNA]</scope>
    <source>
        <strain evidence="9 10">MYR-1_YQ</strain>
    </source>
</reference>
<comment type="similarity">
    <text evidence="1 6">Belongs to the TACO1 family.</text>
</comment>
<evidence type="ECO:0000256" key="1">
    <source>
        <dbReference type="ARBA" id="ARBA00008724"/>
    </source>
</evidence>
<dbReference type="NCBIfam" id="NF001030">
    <property type="entry name" value="PRK00110.1"/>
    <property type="match status" value="1"/>
</dbReference>
<dbReference type="EMBL" id="JABXWD010000086">
    <property type="protein sequence ID" value="MBV6341244.1"/>
    <property type="molecule type" value="Genomic_DNA"/>
</dbReference>
<dbReference type="Pfam" id="PF01709">
    <property type="entry name" value="Transcrip_reg"/>
    <property type="match status" value="1"/>
</dbReference>
<evidence type="ECO:0000256" key="4">
    <source>
        <dbReference type="ARBA" id="ARBA00023125"/>
    </source>
</evidence>
<dbReference type="SUPFAM" id="SSF75625">
    <property type="entry name" value="YebC-like"/>
    <property type="match status" value="1"/>
</dbReference>
<dbReference type="InterPro" id="IPR002876">
    <property type="entry name" value="Transcrip_reg_TACO1-like"/>
</dbReference>
<dbReference type="Gene3D" id="1.10.10.200">
    <property type="match status" value="1"/>
</dbReference>
<feature type="domain" description="TACO1/YebC-like second and third" evidence="7">
    <location>
        <begin position="82"/>
        <end position="239"/>
    </location>
</feature>
<keyword evidence="10" id="KW-1185">Reference proteome</keyword>
<evidence type="ECO:0000313" key="9">
    <source>
        <dbReference type="EMBL" id="MBV6341244.1"/>
    </source>
</evidence>
<evidence type="ECO:0000259" key="8">
    <source>
        <dbReference type="Pfam" id="PF20772"/>
    </source>
</evidence>
<organism evidence="9 10">
    <name type="scientific">Candidatus Magnetobacterium casense</name>
    <dbReference type="NCBI Taxonomy" id="1455061"/>
    <lineage>
        <taxon>Bacteria</taxon>
        <taxon>Pseudomonadati</taxon>
        <taxon>Nitrospirota</taxon>
        <taxon>Thermodesulfovibrionia</taxon>
        <taxon>Thermodesulfovibrionales</taxon>
        <taxon>Candidatus Magnetobacteriaceae</taxon>
        <taxon>Candidatus Magnetobacterium</taxon>
    </lineage>
</organism>
<sequence length="249" mass="27303">MAGHSKWAQIKRKKATTDSKRGKVFSKIVKEISIAARMGGPDPDGNARLRTAVEKAKMANMPVDNVKRAIQKGAGELSGQNYEDIIYEGYGPGGVAILMEVLTDNKNMVVGEVRHILTKNGGTLGEAGCVAWMFKKRGYIEVEKKLISEDSLLGIVLDAGVDDVKNDPKEEHYGVITAIEDFAQVRTALEQARIKIASGEITMIPNTYINVDTATLQQNMKIIDALEDLDDVQNVYANFELPDDMMTDA</sequence>
<dbReference type="InterPro" id="IPR026564">
    <property type="entry name" value="Transcrip_reg_TACO1-like_dom3"/>
</dbReference>
<dbReference type="InterPro" id="IPR048300">
    <property type="entry name" value="TACO1_YebC-like_2nd/3rd_dom"/>
</dbReference>
<dbReference type="PANTHER" id="PTHR12532:SF6">
    <property type="entry name" value="TRANSCRIPTIONAL REGULATORY PROTEIN YEBC-RELATED"/>
    <property type="match status" value="1"/>
</dbReference>
<evidence type="ECO:0000256" key="6">
    <source>
        <dbReference type="HAMAP-Rule" id="MF_00693"/>
    </source>
</evidence>
<dbReference type="GO" id="GO:0003677">
    <property type="term" value="F:DNA binding"/>
    <property type="evidence" value="ECO:0007669"/>
    <property type="project" value="UniProtKB-KW"/>
</dbReference>
<dbReference type="Gene3D" id="3.30.70.980">
    <property type="match status" value="2"/>
</dbReference>
<keyword evidence="4 6" id="KW-0238">DNA-binding</keyword>
<evidence type="ECO:0000313" key="10">
    <source>
        <dbReference type="Proteomes" id="UP001196980"/>
    </source>
</evidence>
<gene>
    <name evidence="9" type="ORF">HWQ67_06565</name>
</gene>
<comment type="subcellular location">
    <subcellularLocation>
        <location evidence="6">Cytoplasm</location>
    </subcellularLocation>
</comment>
<evidence type="ECO:0000256" key="2">
    <source>
        <dbReference type="ARBA" id="ARBA00022490"/>
    </source>
</evidence>
<dbReference type="InterPro" id="IPR017856">
    <property type="entry name" value="Integrase-like_N"/>
</dbReference>
<evidence type="ECO:0000256" key="5">
    <source>
        <dbReference type="ARBA" id="ARBA00023163"/>
    </source>
</evidence>
<keyword evidence="3 6" id="KW-0805">Transcription regulation</keyword>
<dbReference type="InterPro" id="IPR029072">
    <property type="entry name" value="YebC-like"/>
</dbReference>
<keyword evidence="2 6" id="KW-0963">Cytoplasm</keyword>